<evidence type="ECO:0000313" key="3">
    <source>
        <dbReference type="Proteomes" id="UP000635477"/>
    </source>
</evidence>
<proteinExistence type="predicted"/>
<dbReference type="Proteomes" id="UP000635477">
    <property type="component" value="Unassembled WGS sequence"/>
</dbReference>
<reference evidence="2" key="2">
    <citation type="submission" date="2020-05" db="EMBL/GenBank/DDBJ databases">
        <authorList>
            <person name="Kim H.-S."/>
            <person name="Proctor R.H."/>
            <person name="Brown D.W."/>
        </authorList>
    </citation>
    <scope>NUCLEOTIDE SEQUENCE</scope>
    <source>
        <strain evidence="2">NRRL 22465</strain>
    </source>
</reference>
<name>A0A8H4U8M7_9HYPO</name>
<evidence type="ECO:0000313" key="2">
    <source>
        <dbReference type="EMBL" id="KAF4971758.1"/>
    </source>
</evidence>
<sequence length="44" mass="4840">MAETEEPQFTTLAQRIAALNQQKSFTGTPSPDPIRKRPPPPPPP</sequence>
<evidence type="ECO:0000256" key="1">
    <source>
        <dbReference type="SAM" id="MobiDB-lite"/>
    </source>
</evidence>
<accession>A0A8H4U8M7</accession>
<organism evidence="2 3">
    <name type="scientific">Fusarium zealandicum</name>
    <dbReference type="NCBI Taxonomy" id="1053134"/>
    <lineage>
        <taxon>Eukaryota</taxon>
        <taxon>Fungi</taxon>
        <taxon>Dikarya</taxon>
        <taxon>Ascomycota</taxon>
        <taxon>Pezizomycotina</taxon>
        <taxon>Sordariomycetes</taxon>
        <taxon>Hypocreomycetidae</taxon>
        <taxon>Hypocreales</taxon>
        <taxon>Nectriaceae</taxon>
        <taxon>Fusarium</taxon>
        <taxon>Fusarium staphyleae species complex</taxon>
    </lineage>
</organism>
<protein>
    <submittedName>
        <fullName evidence="2">Uncharacterized protein</fullName>
    </submittedName>
</protein>
<dbReference type="EMBL" id="JABEYC010000952">
    <property type="protein sequence ID" value="KAF4971758.1"/>
    <property type="molecule type" value="Genomic_DNA"/>
</dbReference>
<comment type="caution">
    <text evidence="2">The sequence shown here is derived from an EMBL/GenBank/DDBJ whole genome shotgun (WGS) entry which is preliminary data.</text>
</comment>
<feature type="non-terminal residue" evidence="2">
    <location>
        <position position="44"/>
    </location>
</feature>
<feature type="region of interest" description="Disordered" evidence="1">
    <location>
        <begin position="21"/>
        <end position="44"/>
    </location>
</feature>
<gene>
    <name evidence="2" type="ORF">FZEAL_9749</name>
</gene>
<dbReference type="AlphaFoldDB" id="A0A8H4U8M7"/>
<keyword evidence="3" id="KW-1185">Reference proteome</keyword>
<reference evidence="2" key="1">
    <citation type="journal article" date="2020" name="BMC Genomics">
        <title>Correction to: Identification and distribution of gene clusters required for synthesis of sphingolipid metabolism inhibitors in diverse species of the filamentous fungus Fusarium.</title>
        <authorList>
            <person name="Kim H.S."/>
            <person name="Lohmar J.M."/>
            <person name="Busman M."/>
            <person name="Brown D.W."/>
            <person name="Naumann T.A."/>
            <person name="Divon H.H."/>
            <person name="Lysoe E."/>
            <person name="Uhlig S."/>
            <person name="Proctor R.H."/>
        </authorList>
    </citation>
    <scope>NUCLEOTIDE SEQUENCE</scope>
    <source>
        <strain evidence="2">NRRL 22465</strain>
    </source>
</reference>